<keyword evidence="9 12" id="KW-0238">DNA-binding</keyword>
<evidence type="ECO:0000256" key="7">
    <source>
        <dbReference type="ARBA" id="ARBA00022833"/>
    </source>
</evidence>
<organism evidence="14 15">
    <name type="scientific">Candidatus Erwinia haradaeae</name>
    <dbReference type="NCBI Taxonomy" id="1922217"/>
    <lineage>
        <taxon>Bacteria</taxon>
        <taxon>Pseudomonadati</taxon>
        <taxon>Pseudomonadota</taxon>
        <taxon>Gammaproteobacteria</taxon>
        <taxon>Enterobacterales</taxon>
        <taxon>Erwiniaceae</taxon>
        <taxon>Erwinia</taxon>
    </lineage>
</organism>
<dbReference type="GO" id="GO:0016887">
    <property type="term" value="F:ATP hydrolysis activity"/>
    <property type="evidence" value="ECO:0007669"/>
    <property type="project" value="RHEA"/>
</dbReference>
<evidence type="ECO:0000256" key="1">
    <source>
        <dbReference type="ARBA" id="ARBA00022515"/>
    </source>
</evidence>
<keyword evidence="7 12" id="KW-0862">Zinc</keyword>
<evidence type="ECO:0000256" key="6">
    <source>
        <dbReference type="ARBA" id="ARBA00022806"/>
    </source>
</evidence>
<dbReference type="Gene3D" id="3.40.1440.60">
    <property type="entry name" value="PriA, 3(prime) DNA-binding domain"/>
    <property type="match status" value="1"/>
</dbReference>
<comment type="cofactor">
    <cofactor evidence="12">
        <name>Zn(2+)</name>
        <dbReference type="ChEBI" id="CHEBI:29105"/>
    </cofactor>
    <text evidence="12">Binds 2 zinc ions per subunit.</text>
</comment>
<dbReference type="EMBL" id="LR217720">
    <property type="protein sequence ID" value="VFP84586.1"/>
    <property type="molecule type" value="Genomic_DNA"/>
</dbReference>
<dbReference type="Pfam" id="PF18074">
    <property type="entry name" value="PriA_C"/>
    <property type="match status" value="1"/>
</dbReference>
<dbReference type="InterPro" id="IPR014001">
    <property type="entry name" value="Helicase_ATP-bd"/>
</dbReference>
<dbReference type="GO" id="GO:0006302">
    <property type="term" value="P:double-strand break repair"/>
    <property type="evidence" value="ECO:0007669"/>
    <property type="project" value="InterPro"/>
</dbReference>
<dbReference type="GO" id="GO:0006270">
    <property type="term" value="P:DNA replication initiation"/>
    <property type="evidence" value="ECO:0007669"/>
    <property type="project" value="TreeGrafter"/>
</dbReference>
<protein>
    <recommendedName>
        <fullName evidence="12">Replication restart protein PriA</fullName>
    </recommendedName>
    <alternativeName>
        <fullName evidence="12">ATP-dependent DNA helicase PriA</fullName>
        <ecNumber evidence="12">5.6.2.4</ecNumber>
    </alternativeName>
    <alternativeName>
        <fullName evidence="12">DNA 3'-5' helicase PriA</fullName>
    </alternativeName>
</protein>
<evidence type="ECO:0000256" key="11">
    <source>
        <dbReference type="ARBA" id="ARBA00048988"/>
    </source>
</evidence>
<dbReference type="OrthoDB" id="9759544at2"/>
<comment type="function">
    <text evidence="12">Initiates the restart of stalled replication forks, which reloads the replicative helicase on sites other than the origin of replication. Recognizes and binds to abandoned replication forks and remodels them to uncover a helicase loading site. Promotes assembly of the primosome at these replication forks.</text>
</comment>
<dbReference type="InterPro" id="IPR042115">
    <property type="entry name" value="PriA_3primeBD_sf"/>
</dbReference>
<evidence type="ECO:0000256" key="4">
    <source>
        <dbReference type="ARBA" id="ARBA00022741"/>
    </source>
</evidence>
<proteinExistence type="inferred from homology"/>
<evidence type="ECO:0000256" key="9">
    <source>
        <dbReference type="ARBA" id="ARBA00023125"/>
    </source>
</evidence>
<dbReference type="SUPFAM" id="SSF52540">
    <property type="entry name" value="P-loop containing nucleoside triphosphate hydrolases"/>
    <property type="match status" value="1"/>
</dbReference>
<dbReference type="GO" id="GO:1990077">
    <property type="term" value="C:primosome complex"/>
    <property type="evidence" value="ECO:0007669"/>
    <property type="project" value="UniProtKB-UniRule"/>
</dbReference>
<evidence type="ECO:0000256" key="3">
    <source>
        <dbReference type="ARBA" id="ARBA00022723"/>
    </source>
</evidence>
<evidence type="ECO:0000259" key="13">
    <source>
        <dbReference type="PROSITE" id="PS51192"/>
    </source>
</evidence>
<dbReference type="InterPro" id="IPR041236">
    <property type="entry name" value="PriA_C"/>
</dbReference>
<evidence type="ECO:0000313" key="15">
    <source>
        <dbReference type="Proteomes" id="UP000294418"/>
    </source>
</evidence>
<dbReference type="Pfam" id="PF17764">
    <property type="entry name" value="PriA_3primeBD"/>
    <property type="match status" value="1"/>
</dbReference>
<dbReference type="GO" id="GO:0008270">
    <property type="term" value="F:zinc ion binding"/>
    <property type="evidence" value="ECO:0007669"/>
    <property type="project" value="UniProtKB-UniRule"/>
</dbReference>
<dbReference type="GO" id="GO:0043138">
    <property type="term" value="F:3'-5' DNA helicase activity"/>
    <property type="evidence" value="ECO:0007669"/>
    <property type="project" value="UniProtKB-EC"/>
</dbReference>
<dbReference type="PANTHER" id="PTHR30580">
    <property type="entry name" value="PRIMOSOMAL PROTEIN N"/>
    <property type="match status" value="1"/>
</dbReference>
<dbReference type="GO" id="GO:0006310">
    <property type="term" value="P:DNA recombination"/>
    <property type="evidence" value="ECO:0007669"/>
    <property type="project" value="InterPro"/>
</dbReference>
<dbReference type="InterPro" id="IPR041222">
    <property type="entry name" value="PriA_3primeBD"/>
</dbReference>
<dbReference type="GO" id="GO:0006269">
    <property type="term" value="P:DNA replication, synthesis of primer"/>
    <property type="evidence" value="ECO:0007669"/>
    <property type="project" value="UniProtKB-KW"/>
</dbReference>
<dbReference type="InterPro" id="IPR011545">
    <property type="entry name" value="DEAD/DEAH_box_helicase_dom"/>
</dbReference>
<accession>A0A451DDM2</accession>
<keyword evidence="6 12" id="KW-0347">Helicase</keyword>
<feature type="binding site" evidence="12">
    <location>
        <position position="438"/>
    </location>
    <ligand>
        <name>Zn(2+)</name>
        <dbReference type="ChEBI" id="CHEBI:29105"/>
        <label>2</label>
    </ligand>
</feature>
<evidence type="ECO:0000256" key="8">
    <source>
        <dbReference type="ARBA" id="ARBA00022840"/>
    </source>
</evidence>
<feature type="binding site" evidence="12">
    <location>
        <position position="408"/>
    </location>
    <ligand>
        <name>Zn(2+)</name>
        <dbReference type="ChEBI" id="CHEBI:29105"/>
        <label>1</label>
    </ligand>
</feature>
<feature type="binding site" evidence="12">
    <location>
        <position position="435"/>
    </location>
    <ligand>
        <name>Zn(2+)</name>
        <dbReference type="ChEBI" id="CHEBI:29105"/>
        <label>2</label>
    </ligand>
</feature>
<dbReference type="GO" id="GO:0005524">
    <property type="term" value="F:ATP binding"/>
    <property type="evidence" value="ECO:0007669"/>
    <property type="project" value="UniProtKB-UniRule"/>
</dbReference>
<reference evidence="14 15" key="1">
    <citation type="submission" date="2019-02" db="EMBL/GenBank/DDBJ databases">
        <authorList>
            <person name="Manzano-Marin A."/>
            <person name="Manzano-Marin A."/>
        </authorList>
    </citation>
    <scope>NUCLEOTIDE SEQUENCE [LARGE SCALE GENOMIC DNA]</scope>
    <source>
        <strain evidence="14 15">ErCilaricifoliae</strain>
    </source>
</reference>
<comment type="catalytic activity">
    <reaction evidence="12">
        <text>Couples ATP hydrolysis with the unwinding of duplex DNA by translocating in the 3'-5' direction.</text>
        <dbReference type="EC" id="5.6.2.4"/>
    </reaction>
</comment>
<dbReference type="Pfam" id="PF00270">
    <property type="entry name" value="DEAD"/>
    <property type="match status" value="1"/>
</dbReference>
<dbReference type="RefSeq" id="WP_157990021.1">
    <property type="nucleotide sequence ID" value="NZ_LR217720.1"/>
</dbReference>
<dbReference type="InterPro" id="IPR005259">
    <property type="entry name" value="PriA"/>
</dbReference>
<comment type="similarity">
    <text evidence="12">Belongs to the helicase family. PriA subfamily.</text>
</comment>
<dbReference type="Gene3D" id="3.40.50.300">
    <property type="entry name" value="P-loop containing nucleotide triphosphate hydrolases"/>
    <property type="match status" value="1"/>
</dbReference>
<dbReference type="HAMAP" id="MF_00983">
    <property type="entry name" value="PriA"/>
    <property type="match status" value="1"/>
</dbReference>
<feature type="binding site" evidence="12">
    <location>
        <position position="411"/>
    </location>
    <ligand>
        <name>Zn(2+)</name>
        <dbReference type="ChEBI" id="CHEBI:29105"/>
        <label>1</label>
    </ligand>
</feature>
<evidence type="ECO:0000256" key="12">
    <source>
        <dbReference type="HAMAP-Rule" id="MF_00983"/>
    </source>
</evidence>
<keyword evidence="8 12" id="KW-0067">ATP-binding</keyword>
<evidence type="ECO:0000256" key="10">
    <source>
        <dbReference type="ARBA" id="ARBA00023235"/>
    </source>
</evidence>
<keyword evidence="5 12" id="KW-0378">Hydrolase</keyword>
<feature type="binding site" evidence="12">
    <location>
        <position position="448"/>
    </location>
    <ligand>
        <name>Zn(2+)</name>
        <dbReference type="ChEBI" id="CHEBI:29105"/>
        <label>1</label>
    </ligand>
</feature>
<dbReference type="GO" id="GO:0003677">
    <property type="term" value="F:DNA binding"/>
    <property type="evidence" value="ECO:0007669"/>
    <property type="project" value="UniProtKB-UniRule"/>
</dbReference>
<keyword evidence="10 12" id="KW-0413">Isomerase</keyword>
<keyword evidence="2 12" id="KW-0235">DNA replication</keyword>
<dbReference type="EC" id="5.6.2.4" evidence="12"/>
<evidence type="ECO:0000256" key="2">
    <source>
        <dbReference type="ARBA" id="ARBA00022705"/>
    </source>
</evidence>
<keyword evidence="3 12" id="KW-0479">Metal-binding</keyword>
<keyword evidence="1 12" id="KW-0639">Primosome</keyword>
<dbReference type="PANTHER" id="PTHR30580:SF0">
    <property type="entry name" value="PRIMOSOMAL PROTEIN N"/>
    <property type="match status" value="1"/>
</dbReference>
<dbReference type="PROSITE" id="PS51192">
    <property type="entry name" value="HELICASE_ATP_BIND_1"/>
    <property type="match status" value="1"/>
</dbReference>
<dbReference type="InterPro" id="IPR027417">
    <property type="entry name" value="P-loop_NTPase"/>
</dbReference>
<gene>
    <name evidence="12 14" type="primary">priA</name>
    <name evidence="14" type="ORF">ERCILAFE3058_674</name>
</gene>
<dbReference type="Proteomes" id="UP000294418">
    <property type="component" value="Chromosome"/>
</dbReference>
<feature type="domain" description="Helicase ATP-binding" evidence="13">
    <location>
        <begin position="183"/>
        <end position="349"/>
    </location>
</feature>
<name>A0A451DDM2_9GAMM</name>
<feature type="binding site" evidence="12">
    <location>
        <position position="420"/>
    </location>
    <ligand>
        <name>Zn(2+)</name>
        <dbReference type="ChEBI" id="CHEBI:29105"/>
        <label>2</label>
    </ligand>
</feature>
<feature type="binding site" evidence="12">
    <location>
        <position position="417"/>
    </location>
    <ligand>
        <name>Zn(2+)</name>
        <dbReference type="ChEBI" id="CHEBI:29105"/>
        <label>2</label>
    </ligand>
</feature>
<sequence>MYIVQVALPVSQTYNLNYVLPKNVQDVVIGGRIRVPFRNRQMIGIVVKTSRTCGDPLLQLPIIHEILDTHSLYHSNLWRTLILAAEYYHYSLGNILFYAIPLLLRRGYLLESILDNKSIGSSIIENKKTYKHIPFALKKEQLPPLYSNNLFSSHGLNQDSFNNVKNVTQQLNLEQYEAVTTIQNTDNKFITWLLHGLSESGQTNIYFNVLENILTQGKQAIILVPEINLTPETTSLVLKRFHVQVDALHSNLNHHERLNVWRRAREGKTDIVIGTRSVVFTPFTQLGIIIIYEEHASSYIQKDGCPYHARDLAILRARQENIPIIIGSATPALETLHNVQLGKYRQIVFKENCHKIGPAKRILVDLQGLQLQAGLSPILINKMHRHLEEKHQVFLFLHHHSFSPALLCQECRWIPKCIRCERNFVLYRRYNQLRCLYCNGWRRIPRQCWQCDSTYILPVGLCIEQIENYLTTLFPFVPLTYINHDTAGYHSVPENTLDKIDHGRAHILLSSKMIFKTHNLSNITLVSFVNADGVLFSSDFQASERFAQLYHYMARLAEGPNKRGEVILQTYHPENSLLNTLLHTGYDEFAKQELYKRKSFLLPPYTNQAIFCAEAYDNHKARQFLNQLMVLLKDSSLYNSSFRVAGPNPSFKAKIKGRYRWTMEIYHSSRVTLYFFIKHARTLVDTIPQGCHIKWSLRINSYDS</sequence>
<comment type="subunit">
    <text evidence="12">Component of the replication restart primosome.</text>
</comment>
<dbReference type="FunFam" id="3.40.50.300:FF:000489">
    <property type="entry name" value="Primosome assembly protein PriA"/>
    <property type="match status" value="1"/>
</dbReference>
<evidence type="ECO:0000256" key="5">
    <source>
        <dbReference type="ARBA" id="ARBA00022801"/>
    </source>
</evidence>
<feature type="binding site" evidence="12">
    <location>
        <position position="451"/>
    </location>
    <ligand>
        <name>Zn(2+)</name>
        <dbReference type="ChEBI" id="CHEBI:29105"/>
        <label>1</label>
    </ligand>
</feature>
<dbReference type="NCBIfam" id="TIGR00595">
    <property type="entry name" value="priA"/>
    <property type="match status" value="1"/>
</dbReference>
<evidence type="ECO:0000313" key="14">
    <source>
        <dbReference type="EMBL" id="VFP84586.1"/>
    </source>
</evidence>
<dbReference type="AlphaFoldDB" id="A0A451DDM2"/>
<keyword evidence="4 12" id="KW-0547">Nucleotide-binding</keyword>
<comment type="catalytic activity">
    <reaction evidence="11 12">
        <text>ATP + H2O = ADP + phosphate + H(+)</text>
        <dbReference type="Rhea" id="RHEA:13065"/>
        <dbReference type="ChEBI" id="CHEBI:15377"/>
        <dbReference type="ChEBI" id="CHEBI:15378"/>
        <dbReference type="ChEBI" id="CHEBI:30616"/>
        <dbReference type="ChEBI" id="CHEBI:43474"/>
        <dbReference type="ChEBI" id="CHEBI:456216"/>
        <dbReference type="EC" id="5.6.2.4"/>
    </reaction>
</comment>